<dbReference type="Pfam" id="PF13801">
    <property type="entry name" value="Metal_resist"/>
    <property type="match status" value="1"/>
</dbReference>
<name>A0A917KXW4_9PROT</name>
<gene>
    <name evidence="1" type="ORF">GCM10011320_48950</name>
</gene>
<keyword evidence="2" id="KW-1185">Reference proteome</keyword>
<dbReference type="EMBL" id="BMKW01000014">
    <property type="protein sequence ID" value="GGJ35400.1"/>
    <property type="molecule type" value="Genomic_DNA"/>
</dbReference>
<sequence length="161" mass="17599">MMPRLTPGRLRVFLAVSIALNLFLVALVGAQRWRAVHVQRIAMPAVGLLEGRGIQDPEGTLQQFGAGLSSDDAAILRGAVRARLGELLNARRGFVAAVERTREEIARDPIDPVALREAIVEARRQRQRFGPVLESILLDAVPRMTPEGRRALSRIRGVGGP</sequence>
<dbReference type="AlphaFoldDB" id="A0A917KXW4"/>
<evidence type="ECO:0008006" key="3">
    <source>
        <dbReference type="Google" id="ProtNLM"/>
    </source>
</evidence>
<proteinExistence type="predicted"/>
<dbReference type="Proteomes" id="UP000661507">
    <property type="component" value="Unassembled WGS sequence"/>
</dbReference>
<accession>A0A917KXW4</accession>
<protein>
    <recommendedName>
        <fullName evidence="3">Periplasmic heavy metal sensor</fullName>
    </recommendedName>
</protein>
<evidence type="ECO:0000313" key="2">
    <source>
        <dbReference type="Proteomes" id="UP000661507"/>
    </source>
</evidence>
<reference evidence="1" key="2">
    <citation type="submission" date="2020-09" db="EMBL/GenBank/DDBJ databases">
        <authorList>
            <person name="Sun Q."/>
            <person name="Zhou Y."/>
        </authorList>
    </citation>
    <scope>NUCLEOTIDE SEQUENCE</scope>
    <source>
        <strain evidence="1">CGMCC 1.3617</strain>
    </source>
</reference>
<reference evidence="1" key="1">
    <citation type="journal article" date="2014" name="Int. J. Syst. Evol. Microbiol.">
        <title>Complete genome sequence of Corynebacterium casei LMG S-19264T (=DSM 44701T), isolated from a smear-ripened cheese.</title>
        <authorList>
            <consortium name="US DOE Joint Genome Institute (JGI-PGF)"/>
            <person name="Walter F."/>
            <person name="Albersmeier A."/>
            <person name="Kalinowski J."/>
            <person name="Ruckert C."/>
        </authorList>
    </citation>
    <scope>NUCLEOTIDE SEQUENCE</scope>
    <source>
        <strain evidence="1">CGMCC 1.3617</strain>
    </source>
</reference>
<comment type="caution">
    <text evidence="1">The sequence shown here is derived from an EMBL/GenBank/DDBJ whole genome shotgun (WGS) entry which is preliminary data.</text>
</comment>
<organism evidence="1 2">
    <name type="scientific">Neoroseomonas lacus</name>
    <dbReference type="NCBI Taxonomy" id="287609"/>
    <lineage>
        <taxon>Bacteria</taxon>
        <taxon>Pseudomonadati</taxon>
        <taxon>Pseudomonadota</taxon>
        <taxon>Alphaproteobacteria</taxon>
        <taxon>Acetobacterales</taxon>
        <taxon>Acetobacteraceae</taxon>
        <taxon>Neoroseomonas</taxon>
    </lineage>
</organism>
<dbReference type="RefSeq" id="WP_188971761.1">
    <property type="nucleotide sequence ID" value="NZ_BMKW01000014.1"/>
</dbReference>
<evidence type="ECO:0000313" key="1">
    <source>
        <dbReference type="EMBL" id="GGJ35400.1"/>
    </source>
</evidence>
<dbReference type="InterPro" id="IPR025961">
    <property type="entry name" value="Metal_resist"/>
</dbReference>